<evidence type="ECO:0000256" key="3">
    <source>
        <dbReference type="ARBA" id="ARBA00022898"/>
    </source>
</evidence>
<comment type="caution">
    <text evidence="7">The sequence shown here is derived from an EMBL/GenBank/DDBJ whole genome shotgun (WGS) entry which is preliminary data.</text>
</comment>
<evidence type="ECO:0000313" key="8">
    <source>
        <dbReference type="Proteomes" id="UP000256379"/>
    </source>
</evidence>
<evidence type="ECO:0000256" key="5">
    <source>
        <dbReference type="ARBA" id="ARBA00037974"/>
    </source>
</evidence>
<dbReference type="Gene3D" id="3.40.640.10">
    <property type="entry name" value="Type I PLP-dependent aspartate aminotransferase-like (Major domain)"/>
    <property type="match status" value="1"/>
</dbReference>
<keyword evidence="8" id="KW-1185">Reference proteome</keyword>
<sequence length="387" mass="44707">MQYDFSTYINRRDSYSLKWHVSENELPMWVADMDFKIAPEIHSGLQEVLQHGIFGYSVIPEEYYTSIIDWWKKRYNFCMQKEWILYATGVVPAIGAILRTKSDIGDKILIQSPVYHVFYRCIEENNRQVIVNELCFENGVYSINFDDLEQKLSDPKTKIMILCNPHNPIGKIWEKEVLQKIGHLCAKYNVLVIADEIHCDVTYNERYTPFASIDTICAQNSISTFSPSKTFNIADLHTAFVVIANKELHDEIERVYKIEYVNNPNVFGIKASILAYSMGEMWLESLLKYLANNRAIAQDFFTTHLQELFLIPSNATYLLWVDCSKIIDNADIFCSTLRKDTGLYLSSGLAFGKNAKTFFRMNIACPESSLHDGLARLHKGISIKYRE</sequence>
<dbReference type="NCBIfam" id="TIGR04350">
    <property type="entry name" value="C_S_lyase_PatB"/>
    <property type="match status" value="1"/>
</dbReference>
<comment type="cofactor">
    <cofactor evidence="1">
        <name>pyridoxal 5'-phosphate</name>
        <dbReference type="ChEBI" id="CHEBI:597326"/>
    </cofactor>
</comment>
<dbReference type="Proteomes" id="UP000256379">
    <property type="component" value="Unassembled WGS sequence"/>
</dbReference>
<organism evidence="7 8">
    <name type="scientific">Helicobacter didelphidarum</name>
    <dbReference type="NCBI Taxonomy" id="2040648"/>
    <lineage>
        <taxon>Bacteria</taxon>
        <taxon>Pseudomonadati</taxon>
        <taxon>Campylobacterota</taxon>
        <taxon>Epsilonproteobacteria</taxon>
        <taxon>Campylobacterales</taxon>
        <taxon>Helicobacteraceae</taxon>
        <taxon>Helicobacter</taxon>
    </lineage>
</organism>
<dbReference type="InterPro" id="IPR004839">
    <property type="entry name" value="Aminotransferase_I/II_large"/>
</dbReference>
<proteinExistence type="inferred from homology"/>
<evidence type="ECO:0000259" key="6">
    <source>
        <dbReference type="Pfam" id="PF00155"/>
    </source>
</evidence>
<dbReference type="SUPFAM" id="SSF53383">
    <property type="entry name" value="PLP-dependent transferases"/>
    <property type="match status" value="1"/>
</dbReference>
<keyword evidence="4" id="KW-0456">Lyase</keyword>
<dbReference type="EC" id="4.4.1.13" evidence="2"/>
<dbReference type="Gene3D" id="3.90.1150.10">
    <property type="entry name" value="Aspartate Aminotransferase, domain 1"/>
    <property type="match status" value="1"/>
</dbReference>
<dbReference type="InterPro" id="IPR027619">
    <property type="entry name" value="C-S_lyase_PatB-like"/>
</dbReference>
<gene>
    <name evidence="7" type="ORF">CQA53_01680</name>
</gene>
<evidence type="ECO:0000256" key="2">
    <source>
        <dbReference type="ARBA" id="ARBA00012224"/>
    </source>
</evidence>
<dbReference type="CDD" id="cd00609">
    <property type="entry name" value="AAT_like"/>
    <property type="match status" value="1"/>
</dbReference>
<dbReference type="InterPro" id="IPR015421">
    <property type="entry name" value="PyrdxlP-dep_Trfase_major"/>
</dbReference>
<keyword evidence="3" id="KW-0663">Pyridoxal phosphate</keyword>
<name>A0A3D8IPT5_9HELI</name>
<feature type="domain" description="Aminotransferase class I/classII large" evidence="6">
    <location>
        <begin position="56"/>
        <end position="375"/>
    </location>
</feature>
<dbReference type="Pfam" id="PF00155">
    <property type="entry name" value="Aminotran_1_2"/>
    <property type="match status" value="1"/>
</dbReference>
<dbReference type="AlphaFoldDB" id="A0A3D8IPT5"/>
<dbReference type="RefSeq" id="WP_115542295.1">
    <property type="nucleotide sequence ID" value="NZ_NXLQ01000002.1"/>
</dbReference>
<dbReference type="GO" id="GO:0030170">
    <property type="term" value="F:pyridoxal phosphate binding"/>
    <property type="evidence" value="ECO:0007669"/>
    <property type="project" value="InterPro"/>
</dbReference>
<dbReference type="OrthoDB" id="9803354at2"/>
<evidence type="ECO:0000256" key="1">
    <source>
        <dbReference type="ARBA" id="ARBA00001933"/>
    </source>
</evidence>
<accession>A0A3D8IPT5</accession>
<evidence type="ECO:0000313" key="7">
    <source>
        <dbReference type="EMBL" id="RDU67000.1"/>
    </source>
</evidence>
<evidence type="ECO:0000256" key="4">
    <source>
        <dbReference type="ARBA" id="ARBA00023239"/>
    </source>
</evidence>
<dbReference type="GO" id="GO:0047804">
    <property type="term" value="F:cysteine-S-conjugate beta-lyase activity"/>
    <property type="evidence" value="ECO:0007669"/>
    <property type="project" value="UniProtKB-EC"/>
</dbReference>
<dbReference type="InterPro" id="IPR015422">
    <property type="entry name" value="PyrdxlP-dep_Trfase_small"/>
</dbReference>
<dbReference type="InterPro" id="IPR051798">
    <property type="entry name" value="Class-II_PLP-Dep_Aminotrans"/>
</dbReference>
<dbReference type="InterPro" id="IPR015424">
    <property type="entry name" value="PyrdxlP-dep_Trfase"/>
</dbReference>
<dbReference type="PANTHER" id="PTHR43525:SF1">
    <property type="entry name" value="PROTEIN MALY"/>
    <property type="match status" value="1"/>
</dbReference>
<dbReference type="EMBL" id="NXLQ01000002">
    <property type="protein sequence ID" value="RDU67000.1"/>
    <property type="molecule type" value="Genomic_DNA"/>
</dbReference>
<comment type="similarity">
    <text evidence="5">Belongs to the class-II pyridoxal-phosphate-dependent aminotransferase family. MalY/PatB cystathionine beta-lyase subfamily.</text>
</comment>
<reference evidence="7 8" key="1">
    <citation type="submission" date="2018-04" db="EMBL/GenBank/DDBJ databases">
        <title>Novel Campyloabacter and Helicobacter Species and Strains.</title>
        <authorList>
            <person name="Mannion A.J."/>
            <person name="Shen Z."/>
            <person name="Fox J.G."/>
        </authorList>
    </citation>
    <scope>NUCLEOTIDE SEQUENCE [LARGE SCALE GENOMIC DNA]</scope>
    <source>
        <strain evidence="7 8">MIT 17-337</strain>
    </source>
</reference>
<protein>
    <recommendedName>
        <fullName evidence="2">cysteine-S-conjugate beta-lyase</fullName>
        <ecNumber evidence="2">4.4.1.13</ecNumber>
    </recommendedName>
</protein>
<dbReference type="PANTHER" id="PTHR43525">
    <property type="entry name" value="PROTEIN MALY"/>
    <property type="match status" value="1"/>
</dbReference>